<dbReference type="Pfam" id="PF02577">
    <property type="entry name" value="BFN_dom"/>
    <property type="match status" value="1"/>
</dbReference>
<dbReference type="SUPFAM" id="SSF103256">
    <property type="entry name" value="Hypothetical protein TM0160"/>
    <property type="match status" value="1"/>
</dbReference>
<gene>
    <name evidence="2" type="ORF">UFOPK3401_01190</name>
</gene>
<evidence type="ECO:0000313" key="2">
    <source>
        <dbReference type="EMBL" id="CAB4877929.1"/>
    </source>
</evidence>
<dbReference type="GO" id="GO:0004518">
    <property type="term" value="F:nuclease activity"/>
    <property type="evidence" value="ECO:0007669"/>
    <property type="project" value="InterPro"/>
</dbReference>
<dbReference type="InterPro" id="IPR003729">
    <property type="entry name" value="Bi_nuclease_dom"/>
</dbReference>
<dbReference type="PANTHER" id="PTHR15160:SF1">
    <property type="entry name" value="VON HIPPEL-LINDAU DISEASE TUMOR SUPPRESSOR"/>
    <property type="match status" value="1"/>
</dbReference>
<protein>
    <submittedName>
        <fullName evidence="2">Unannotated protein</fullName>
    </submittedName>
</protein>
<dbReference type="AlphaFoldDB" id="A0A6J7EBK6"/>
<sequence>MNPLDVVGVRVEMPSNQPIVLLRESNGERYLPIWIGAAEATAIAFAQQGVLPPRPLTHDLLADIVGALGRQLTEVQITDLNDGIFYANLVFDDGTNVSARPSDAIALALRTGTSIFASDEVLDTAAIDLPDSDEDGDGSEAEVEVEKFREFLDQISPEDFDTQGPLS</sequence>
<accession>A0A6J7EBK6</accession>
<dbReference type="PANTHER" id="PTHR15160">
    <property type="entry name" value="VON HIPPEL-LINDAU PROTEIN"/>
    <property type="match status" value="1"/>
</dbReference>
<proteinExistence type="predicted"/>
<dbReference type="InterPro" id="IPR036104">
    <property type="entry name" value="BFN_sf"/>
</dbReference>
<name>A0A6J7EBK6_9ZZZZ</name>
<feature type="domain" description="BFN" evidence="1">
    <location>
        <begin position="1"/>
        <end position="129"/>
    </location>
</feature>
<dbReference type="PROSITE" id="PS51658">
    <property type="entry name" value="BFN"/>
    <property type="match status" value="1"/>
</dbReference>
<organism evidence="2">
    <name type="scientific">freshwater metagenome</name>
    <dbReference type="NCBI Taxonomy" id="449393"/>
    <lineage>
        <taxon>unclassified sequences</taxon>
        <taxon>metagenomes</taxon>
        <taxon>ecological metagenomes</taxon>
    </lineage>
</organism>
<dbReference type="EMBL" id="CAFBLM010000060">
    <property type="protein sequence ID" value="CAB4877929.1"/>
    <property type="molecule type" value="Genomic_DNA"/>
</dbReference>
<dbReference type="Gene3D" id="3.10.690.10">
    <property type="entry name" value="Bifunctional nuclease domain"/>
    <property type="match status" value="1"/>
</dbReference>
<reference evidence="2" key="1">
    <citation type="submission" date="2020-05" db="EMBL/GenBank/DDBJ databases">
        <authorList>
            <person name="Chiriac C."/>
            <person name="Salcher M."/>
            <person name="Ghai R."/>
            <person name="Kavagutti S V."/>
        </authorList>
    </citation>
    <scope>NUCLEOTIDE SEQUENCE</scope>
</reference>
<evidence type="ECO:0000259" key="1">
    <source>
        <dbReference type="PROSITE" id="PS51658"/>
    </source>
</evidence>